<feature type="compositionally biased region" description="Acidic residues" evidence="1">
    <location>
        <begin position="247"/>
        <end position="287"/>
    </location>
</feature>
<evidence type="ECO:0000256" key="2">
    <source>
        <dbReference type="SAM" id="Phobius"/>
    </source>
</evidence>
<keyword evidence="2" id="KW-0472">Membrane</keyword>
<feature type="transmembrane region" description="Helical" evidence="2">
    <location>
        <begin position="399"/>
        <end position="417"/>
    </location>
</feature>
<protein>
    <submittedName>
        <fullName evidence="3">Uncharacterized protein</fullName>
    </submittedName>
</protein>
<feature type="compositionally biased region" description="Low complexity" evidence="1">
    <location>
        <begin position="128"/>
        <end position="137"/>
    </location>
</feature>
<evidence type="ECO:0000313" key="3">
    <source>
        <dbReference type="EMBL" id="CAL1398610.1"/>
    </source>
</evidence>
<reference evidence="3 4" key="1">
    <citation type="submission" date="2024-04" db="EMBL/GenBank/DDBJ databases">
        <authorList>
            <person name="Fracassetti M."/>
        </authorList>
    </citation>
    <scope>NUCLEOTIDE SEQUENCE [LARGE SCALE GENOMIC DNA]</scope>
</reference>
<dbReference type="AlphaFoldDB" id="A0AAV2FK24"/>
<evidence type="ECO:0000313" key="4">
    <source>
        <dbReference type="Proteomes" id="UP001497516"/>
    </source>
</evidence>
<keyword evidence="4" id="KW-1185">Reference proteome</keyword>
<feature type="compositionally biased region" description="Polar residues" evidence="1">
    <location>
        <begin position="327"/>
        <end position="337"/>
    </location>
</feature>
<organism evidence="3 4">
    <name type="scientific">Linum trigynum</name>
    <dbReference type="NCBI Taxonomy" id="586398"/>
    <lineage>
        <taxon>Eukaryota</taxon>
        <taxon>Viridiplantae</taxon>
        <taxon>Streptophyta</taxon>
        <taxon>Embryophyta</taxon>
        <taxon>Tracheophyta</taxon>
        <taxon>Spermatophyta</taxon>
        <taxon>Magnoliopsida</taxon>
        <taxon>eudicotyledons</taxon>
        <taxon>Gunneridae</taxon>
        <taxon>Pentapetalae</taxon>
        <taxon>rosids</taxon>
        <taxon>fabids</taxon>
        <taxon>Malpighiales</taxon>
        <taxon>Linaceae</taxon>
        <taxon>Linum</taxon>
    </lineage>
</organism>
<feature type="region of interest" description="Disordered" evidence="1">
    <location>
        <begin position="1"/>
        <end position="23"/>
    </location>
</feature>
<keyword evidence="2" id="KW-1133">Transmembrane helix</keyword>
<feature type="region of interest" description="Disordered" evidence="1">
    <location>
        <begin position="325"/>
        <end position="372"/>
    </location>
</feature>
<keyword evidence="2" id="KW-0812">Transmembrane</keyword>
<feature type="compositionally biased region" description="Acidic residues" evidence="1">
    <location>
        <begin position="342"/>
        <end position="372"/>
    </location>
</feature>
<dbReference type="Proteomes" id="UP001497516">
    <property type="component" value="Chromosome 7"/>
</dbReference>
<feature type="compositionally biased region" description="Acidic residues" evidence="1">
    <location>
        <begin position="210"/>
        <end position="219"/>
    </location>
</feature>
<name>A0AAV2FK24_9ROSI</name>
<dbReference type="EMBL" id="OZ034820">
    <property type="protein sequence ID" value="CAL1398610.1"/>
    <property type="molecule type" value="Genomic_DNA"/>
</dbReference>
<sequence>MTNMEDADIGRGPHQRRQGCRSNKQSLIRIHGGGVVNLGGLALFGGALAVGGLVATFIFRKIKDPEDNKKSTRLAGDQHEQQKKQKTSDKASIHDETLEGNQAAAVAHETPEEINITPTHRNGDDTEASSSDESSLPPEDDVEATMEADGGAEATKLNADKEISAGYDEELEEDEGENRGEGEAFDPEIEAFFAGGAMTMPAATESNTKEEDESVEDELPSIKNEDGEGEEAATGGAGMNTRKTEDGVMEEVDGYVEDDDVDDIASEEEDESNEEETEKDELEMLEEGLETWTDSDSEAIIWPAETLESLAMAVEDQLTHLKKTATEGMNNGLNNSSRESESESEIIIEEEQEDNKEEQEDTKEEQENNDYEYNDAGELLEKPMMMVNGQIAELISRRIWIFPMIMLLLVMVLFLLLTRRNPSSYYQSNAI</sequence>
<feature type="compositionally biased region" description="Basic and acidic residues" evidence="1">
    <location>
        <begin position="68"/>
        <end position="97"/>
    </location>
</feature>
<feature type="transmembrane region" description="Helical" evidence="2">
    <location>
        <begin position="38"/>
        <end position="59"/>
    </location>
</feature>
<feature type="region of interest" description="Disordered" evidence="1">
    <location>
        <begin position="68"/>
        <end position="287"/>
    </location>
</feature>
<evidence type="ECO:0000256" key="1">
    <source>
        <dbReference type="SAM" id="MobiDB-lite"/>
    </source>
</evidence>
<proteinExistence type="predicted"/>
<feature type="compositionally biased region" description="Acidic residues" evidence="1">
    <location>
        <begin position="167"/>
        <end position="176"/>
    </location>
</feature>
<gene>
    <name evidence="3" type="ORF">LTRI10_LOCUS38833</name>
</gene>
<accession>A0AAV2FK24</accession>